<keyword evidence="3" id="KW-1003">Cell membrane</keyword>
<evidence type="ECO:0000256" key="7">
    <source>
        <dbReference type="ARBA" id="ARBA00023180"/>
    </source>
</evidence>
<feature type="transmembrane region" description="Helical" evidence="9">
    <location>
        <begin position="438"/>
        <end position="462"/>
    </location>
</feature>
<dbReference type="Proteomes" id="UP000288716">
    <property type="component" value="Unassembled WGS sequence"/>
</dbReference>
<comment type="caution">
    <text evidence="11">The sequence shown here is derived from an EMBL/GenBank/DDBJ whole genome shotgun (WGS) entry which is preliminary data.</text>
</comment>
<evidence type="ECO:0000313" key="12">
    <source>
        <dbReference type="Proteomes" id="UP000288716"/>
    </source>
</evidence>
<feature type="domain" description="Ig-like" evidence="10">
    <location>
        <begin position="231"/>
        <end position="314"/>
    </location>
</feature>
<dbReference type="InterPro" id="IPR036179">
    <property type="entry name" value="Ig-like_dom_sf"/>
</dbReference>
<keyword evidence="4" id="KW-0677">Repeat</keyword>
<keyword evidence="5 9" id="KW-0472">Membrane</keyword>
<dbReference type="GO" id="GO:0050839">
    <property type="term" value="F:cell adhesion molecule binding"/>
    <property type="evidence" value="ECO:0007669"/>
    <property type="project" value="TreeGrafter"/>
</dbReference>
<sequence length="503" mass="55668">MSDSYDINNGTVVLKGPLKEDSNGNYTIIVEIKNDNLKKNKSLNIEIVFSPKISITANSSNVYEGDSLVINCNVSGNPTPTIKWKKNDQDLNFTGSHLQIAKLKKSDDGLYYCFAENSVGSKNKSLNLSVKVKAAITSFENISVIEGREASLICIVRGSPLPNVTIEANDGQFSNSTQVQKTSNTIEISVNISLKNITFGDSGEYICGVTQKDESYLEFNKTAHLKVFAQPFVFINETKVKTVQSTTTDLFCFVHSNQSINVNWFKDGEVVTNKNVTNHVHNDSVTTSILRIDASENMFGNYSCAIVFINETFTAKMELVRLMPPNRPLNVSCIATQDSAELVIFVDASGESEIDSVLYNGSAINPLGKSSLSKTINVTEFNNSATIIIRIPNLKSGTIYSFDLTVKNKAGESELINVEVKTQNGSFANPQSESGFSIVMRFVMATVVTLLIYGTLIMFMHWKKNKNARRRRTLSINAFQNVELLNCSPHCLDISKRYSLHQL</sequence>
<dbReference type="GO" id="GO:0098609">
    <property type="term" value="P:cell-cell adhesion"/>
    <property type="evidence" value="ECO:0007669"/>
    <property type="project" value="TreeGrafter"/>
</dbReference>
<dbReference type="InterPro" id="IPR013783">
    <property type="entry name" value="Ig-like_fold"/>
</dbReference>
<dbReference type="GO" id="GO:0005911">
    <property type="term" value="C:cell-cell junction"/>
    <property type="evidence" value="ECO:0007669"/>
    <property type="project" value="TreeGrafter"/>
</dbReference>
<dbReference type="FunFam" id="2.60.40.10:FF:000005">
    <property type="entry name" value="Neuronal cell adhesion molecule"/>
    <property type="match status" value="1"/>
</dbReference>
<dbReference type="Gene3D" id="2.60.40.10">
    <property type="entry name" value="Immunoglobulins"/>
    <property type="match status" value="3"/>
</dbReference>
<dbReference type="SMART" id="SM00408">
    <property type="entry name" value="IGc2"/>
    <property type="match status" value="2"/>
</dbReference>
<keyword evidence="8" id="KW-0393">Immunoglobulin domain</keyword>
<keyword evidence="6" id="KW-1015">Disulfide bond</keyword>
<dbReference type="VEuPathDB" id="VectorBase:LDEU007072"/>
<dbReference type="InterPro" id="IPR003598">
    <property type="entry name" value="Ig_sub2"/>
</dbReference>
<dbReference type="EMBL" id="NCKV01004204">
    <property type="protein sequence ID" value="RWS24967.1"/>
    <property type="molecule type" value="Genomic_DNA"/>
</dbReference>
<dbReference type="SMART" id="SM00409">
    <property type="entry name" value="IG"/>
    <property type="match status" value="3"/>
</dbReference>
<dbReference type="InterPro" id="IPR013270">
    <property type="entry name" value="CD47_Vset"/>
</dbReference>
<keyword evidence="9" id="KW-0812">Transmembrane</keyword>
<reference evidence="11 12" key="1">
    <citation type="journal article" date="2018" name="Gigascience">
        <title>Genomes of trombidid mites reveal novel predicted allergens and laterally-transferred genes associated with secondary metabolism.</title>
        <authorList>
            <person name="Dong X."/>
            <person name="Chaisiri K."/>
            <person name="Xia D."/>
            <person name="Armstrong S.D."/>
            <person name="Fang Y."/>
            <person name="Donnelly M.J."/>
            <person name="Kadowaki T."/>
            <person name="McGarry J.W."/>
            <person name="Darby A.C."/>
            <person name="Makepeace B.L."/>
        </authorList>
    </citation>
    <scope>NUCLEOTIDE SEQUENCE [LARGE SCALE GENOMIC DNA]</scope>
    <source>
        <strain evidence="11">UoL-UT</strain>
    </source>
</reference>
<dbReference type="InterPro" id="IPR003599">
    <property type="entry name" value="Ig_sub"/>
</dbReference>
<accession>A0A443SBT7</accession>
<keyword evidence="9" id="KW-1133">Transmembrane helix</keyword>
<evidence type="ECO:0000256" key="3">
    <source>
        <dbReference type="ARBA" id="ARBA00022475"/>
    </source>
</evidence>
<gene>
    <name evidence="11" type="ORF">B4U80_04131</name>
</gene>
<evidence type="ECO:0000256" key="4">
    <source>
        <dbReference type="ARBA" id="ARBA00022737"/>
    </source>
</evidence>
<keyword evidence="12" id="KW-1185">Reference proteome</keyword>
<dbReference type="Pfam" id="PF13927">
    <property type="entry name" value="Ig_3"/>
    <property type="match status" value="2"/>
</dbReference>
<dbReference type="AlphaFoldDB" id="A0A443SBT7"/>
<dbReference type="CDD" id="cd00096">
    <property type="entry name" value="Ig"/>
    <property type="match status" value="1"/>
</dbReference>
<evidence type="ECO:0000259" key="10">
    <source>
        <dbReference type="PROSITE" id="PS50835"/>
    </source>
</evidence>
<evidence type="ECO:0000256" key="8">
    <source>
        <dbReference type="ARBA" id="ARBA00023319"/>
    </source>
</evidence>
<dbReference type="SUPFAM" id="SSF48726">
    <property type="entry name" value="Immunoglobulin"/>
    <property type="match status" value="3"/>
</dbReference>
<dbReference type="OrthoDB" id="5985519at2759"/>
<name>A0A443SBT7_9ACAR</name>
<dbReference type="PROSITE" id="PS50835">
    <property type="entry name" value="IG_LIKE"/>
    <property type="match status" value="3"/>
</dbReference>
<dbReference type="InterPro" id="IPR007110">
    <property type="entry name" value="Ig-like_dom"/>
</dbReference>
<dbReference type="GO" id="GO:0005886">
    <property type="term" value="C:plasma membrane"/>
    <property type="evidence" value="ECO:0007669"/>
    <property type="project" value="UniProtKB-SubCell"/>
</dbReference>
<evidence type="ECO:0000256" key="6">
    <source>
        <dbReference type="ARBA" id="ARBA00023157"/>
    </source>
</evidence>
<feature type="domain" description="Ig-like" evidence="10">
    <location>
        <begin position="132"/>
        <end position="218"/>
    </location>
</feature>
<dbReference type="InterPro" id="IPR051275">
    <property type="entry name" value="Cell_adhesion_signaling"/>
</dbReference>
<evidence type="ECO:0000256" key="2">
    <source>
        <dbReference type="ARBA" id="ARBA00004479"/>
    </source>
</evidence>
<organism evidence="11 12">
    <name type="scientific">Leptotrombidium deliense</name>
    <dbReference type="NCBI Taxonomy" id="299467"/>
    <lineage>
        <taxon>Eukaryota</taxon>
        <taxon>Metazoa</taxon>
        <taxon>Ecdysozoa</taxon>
        <taxon>Arthropoda</taxon>
        <taxon>Chelicerata</taxon>
        <taxon>Arachnida</taxon>
        <taxon>Acari</taxon>
        <taxon>Acariformes</taxon>
        <taxon>Trombidiformes</taxon>
        <taxon>Prostigmata</taxon>
        <taxon>Anystina</taxon>
        <taxon>Parasitengona</taxon>
        <taxon>Trombiculoidea</taxon>
        <taxon>Trombiculidae</taxon>
        <taxon>Leptotrombidium</taxon>
    </lineage>
</organism>
<evidence type="ECO:0000313" key="11">
    <source>
        <dbReference type="EMBL" id="RWS24967.1"/>
    </source>
</evidence>
<dbReference type="Pfam" id="PF08204">
    <property type="entry name" value="V-set_CD47"/>
    <property type="match status" value="1"/>
</dbReference>
<dbReference type="PANTHER" id="PTHR11640:SF164">
    <property type="entry name" value="MAM DOMAIN-CONTAINING GLYCOSYLPHOSPHATIDYLINOSITOL ANCHOR PROTEIN 1"/>
    <property type="match status" value="1"/>
</dbReference>
<comment type="subcellular location">
    <subcellularLocation>
        <location evidence="1">Cell membrane</location>
    </subcellularLocation>
    <subcellularLocation>
        <location evidence="2">Membrane</location>
        <topology evidence="2">Single-pass type I membrane protein</topology>
    </subcellularLocation>
</comment>
<protein>
    <submittedName>
        <fullName evidence="11">Neural cell adhesion molecule 1-like isoform X12</fullName>
    </submittedName>
</protein>
<proteinExistence type="predicted"/>
<feature type="domain" description="Ig-like" evidence="10">
    <location>
        <begin position="51"/>
        <end position="129"/>
    </location>
</feature>
<evidence type="ECO:0000256" key="1">
    <source>
        <dbReference type="ARBA" id="ARBA00004236"/>
    </source>
</evidence>
<dbReference type="STRING" id="299467.A0A443SBT7"/>
<evidence type="ECO:0000256" key="5">
    <source>
        <dbReference type="ARBA" id="ARBA00023136"/>
    </source>
</evidence>
<evidence type="ECO:0000256" key="9">
    <source>
        <dbReference type="SAM" id="Phobius"/>
    </source>
</evidence>
<keyword evidence="7" id="KW-0325">Glycoprotein</keyword>
<dbReference type="PANTHER" id="PTHR11640">
    <property type="entry name" value="NEPHRIN"/>
    <property type="match status" value="1"/>
</dbReference>